<accession>A0AAE3R410</accession>
<organism evidence="1 2">
    <name type="scientific">Xanthocytophaga agilis</name>
    <dbReference type="NCBI Taxonomy" id="3048010"/>
    <lineage>
        <taxon>Bacteria</taxon>
        <taxon>Pseudomonadati</taxon>
        <taxon>Bacteroidota</taxon>
        <taxon>Cytophagia</taxon>
        <taxon>Cytophagales</taxon>
        <taxon>Rhodocytophagaceae</taxon>
        <taxon>Xanthocytophaga</taxon>
    </lineage>
</organism>
<dbReference type="RefSeq" id="WP_314509998.1">
    <property type="nucleotide sequence ID" value="NZ_JASJOU010000002.1"/>
</dbReference>
<comment type="caution">
    <text evidence="1">The sequence shown here is derived from an EMBL/GenBank/DDBJ whole genome shotgun (WGS) entry which is preliminary data.</text>
</comment>
<keyword evidence="2" id="KW-1185">Reference proteome</keyword>
<gene>
    <name evidence="1" type="ORF">QNI22_07425</name>
</gene>
<dbReference type="AlphaFoldDB" id="A0AAE3R410"/>
<dbReference type="Proteomes" id="UP001232063">
    <property type="component" value="Unassembled WGS sequence"/>
</dbReference>
<sequence>MPDLTDLLHVDGDDNTSGVGQYIYVAKEKEILVLPLPDQDDSSAATGSLADLVTITRDIEMLPGKDFKRIYVTLETGELKHDAQGELDGMSFLNQLDFFMPGSRAEVLGFAQWAKNSSLIFLIPELDGQIRMLGHRAYPAKMIPASGTTGKASADRKGSNFSFKSVRKGPAPIFAGRVKTGSGSGASDYQDLVLVD</sequence>
<dbReference type="EMBL" id="JASJOU010000002">
    <property type="protein sequence ID" value="MDJ1500468.1"/>
    <property type="molecule type" value="Genomic_DNA"/>
</dbReference>
<reference evidence="1" key="1">
    <citation type="submission" date="2023-05" db="EMBL/GenBank/DDBJ databases">
        <authorList>
            <person name="Zhang X."/>
        </authorList>
    </citation>
    <scope>NUCLEOTIDE SEQUENCE</scope>
    <source>
        <strain evidence="1">BD1B2-1</strain>
    </source>
</reference>
<protein>
    <submittedName>
        <fullName evidence="1">Uncharacterized protein</fullName>
    </submittedName>
</protein>
<name>A0AAE3R410_9BACT</name>
<evidence type="ECO:0000313" key="2">
    <source>
        <dbReference type="Proteomes" id="UP001232063"/>
    </source>
</evidence>
<proteinExistence type="predicted"/>
<evidence type="ECO:0000313" key="1">
    <source>
        <dbReference type="EMBL" id="MDJ1500468.1"/>
    </source>
</evidence>